<dbReference type="NCBIfam" id="NF010149">
    <property type="entry name" value="PRK13626.1"/>
    <property type="match status" value="1"/>
</dbReference>
<keyword evidence="9" id="KW-1185">Reference proteome</keyword>
<dbReference type="PANTHER" id="PTHR30290">
    <property type="entry name" value="PERIPLASMIC BINDING COMPONENT OF ABC TRANSPORTER"/>
    <property type="match status" value="1"/>
</dbReference>
<dbReference type="Gene3D" id="3.40.190.10">
    <property type="entry name" value="Periplasmic binding protein-like II"/>
    <property type="match status" value="1"/>
</dbReference>
<gene>
    <name evidence="8" type="primary">sgrR</name>
    <name evidence="8" type="ORF">NNL38_23360</name>
</gene>
<dbReference type="SUPFAM" id="SSF53850">
    <property type="entry name" value="Periplasmic binding protein-like II"/>
    <property type="match status" value="1"/>
</dbReference>
<evidence type="ECO:0000256" key="3">
    <source>
        <dbReference type="ARBA" id="ARBA00023125"/>
    </source>
</evidence>
<keyword evidence="2" id="KW-0805">Transcription regulation</keyword>
<protein>
    <submittedName>
        <fullName evidence="8">HTH-type transcriptional regulator SgrR</fullName>
    </submittedName>
</protein>
<sequence length="564" mass="64913">MSSQRLKAQFQRLYNHFSGEDCETNLQDIAEVLFCTRRNVRMVINKMVEKGWIEWQPAVGRGKQSKLVFHSSDTELQYMHARKLVAEGKLEPALETLGNNADKLAQLIQEQLGHTTAQGRQILRLPYYRPFSNLNPLHPLRRSEQHLVRQIFNGLTRINEEKEEVEGDLAHHWEALSPRHWRFYIRPAVKFHDGRLLDSQDIIVTLEQVRKHRLFRHLSQIDSPFSNTIDIHLSRDDHRLPDLMANLLAVIQPADTDHDKENELFPIGTGPYRVIQNDKQRFKLEAFDQYFGLRALIDVVDIWMLSEVASCFLQPMTEGSQLQEMTVSARLKLDEGCNYLLLNRIDGLASQQGWLDYLRTHLTPLNIMQRLQQDKIGDFRLINAYGLLPGWAHIPLNQTIAPPPSKRMVTLAYPQQHPVYPHVAEAIRDILSADGIKLKELELSTGEILSGKHADKIDLWLGGMSLSNYRDDAILSWFYSFDHIARVMPEAEFEALDQAVVRWRADKQQPSPCQQIGASLVESGQILPLFHNWLGVDNNGSIQGMQSNSMGWFDFKSVWVKPSQ</sequence>
<feature type="domain" description="Transcriptional regulator SgrR N-terminal HTH" evidence="7">
    <location>
        <begin position="5"/>
        <end position="119"/>
    </location>
</feature>
<keyword evidence="5" id="KW-0804">Transcription</keyword>
<evidence type="ECO:0000256" key="5">
    <source>
        <dbReference type="ARBA" id="ARBA00023163"/>
    </source>
</evidence>
<dbReference type="Pfam" id="PF12793">
    <property type="entry name" value="SgrR_N"/>
    <property type="match status" value="1"/>
</dbReference>
<dbReference type="InterPro" id="IPR023767">
    <property type="entry name" value="Tscrpt_reg_SgrR"/>
</dbReference>
<evidence type="ECO:0000313" key="8">
    <source>
        <dbReference type="EMBL" id="UTV29938.1"/>
    </source>
</evidence>
<reference evidence="8" key="1">
    <citation type="submission" date="2022-07" db="EMBL/GenBank/DDBJ databases">
        <title>Genome sequencing of Photobacterium atrarenae GJH2-4.</title>
        <authorList>
            <person name="Park S.-J."/>
        </authorList>
    </citation>
    <scope>NUCLEOTIDE SEQUENCE</scope>
    <source>
        <strain evidence="8">GJH2-4</strain>
    </source>
</reference>
<evidence type="ECO:0000256" key="4">
    <source>
        <dbReference type="ARBA" id="ARBA00023159"/>
    </source>
</evidence>
<name>A0ABY5GNR7_9GAMM</name>
<evidence type="ECO:0000256" key="2">
    <source>
        <dbReference type="ARBA" id="ARBA00023015"/>
    </source>
</evidence>
<dbReference type="CDD" id="cd08507">
    <property type="entry name" value="PBP2_SgrR_like"/>
    <property type="match status" value="1"/>
</dbReference>
<keyword evidence="4" id="KW-0010">Activator</keyword>
<keyword evidence="1" id="KW-0678">Repressor</keyword>
<evidence type="ECO:0000313" key="9">
    <source>
        <dbReference type="Proteomes" id="UP001057998"/>
    </source>
</evidence>
<organism evidence="8 9">
    <name type="scientific">Photobacterium atrarenae</name>
    <dbReference type="NCBI Taxonomy" id="865757"/>
    <lineage>
        <taxon>Bacteria</taxon>
        <taxon>Pseudomonadati</taxon>
        <taxon>Pseudomonadota</taxon>
        <taxon>Gammaproteobacteria</taxon>
        <taxon>Vibrionales</taxon>
        <taxon>Vibrionaceae</taxon>
        <taxon>Photobacterium</taxon>
    </lineage>
</organism>
<accession>A0ABY5GNR7</accession>
<dbReference type="InterPro" id="IPR025370">
    <property type="entry name" value="SgrR_HTH_N"/>
</dbReference>
<dbReference type="InterPro" id="IPR000914">
    <property type="entry name" value="SBP_5_dom"/>
</dbReference>
<dbReference type="PANTHER" id="PTHR30290:SF72">
    <property type="entry name" value="HTH-TYPE TRANSCRIPTIONAL REGULATOR SGRR"/>
    <property type="match status" value="1"/>
</dbReference>
<dbReference type="Proteomes" id="UP001057998">
    <property type="component" value="Chromosome 2"/>
</dbReference>
<evidence type="ECO:0000259" key="6">
    <source>
        <dbReference type="Pfam" id="PF00496"/>
    </source>
</evidence>
<dbReference type="Pfam" id="PF00496">
    <property type="entry name" value="SBP_bac_5"/>
    <property type="match status" value="1"/>
</dbReference>
<dbReference type="RefSeq" id="WP_255391273.1">
    <property type="nucleotide sequence ID" value="NZ_CP101509.1"/>
</dbReference>
<dbReference type="InterPro" id="IPR039424">
    <property type="entry name" value="SBP_5"/>
</dbReference>
<dbReference type="EMBL" id="CP101509">
    <property type="protein sequence ID" value="UTV29938.1"/>
    <property type="molecule type" value="Genomic_DNA"/>
</dbReference>
<evidence type="ECO:0000259" key="7">
    <source>
        <dbReference type="Pfam" id="PF12793"/>
    </source>
</evidence>
<proteinExistence type="predicted"/>
<keyword evidence="3" id="KW-0238">DNA-binding</keyword>
<feature type="domain" description="Solute-binding protein family 5" evidence="6">
    <location>
        <begin position="164"/>
        <end position="305"/>
    </location>
</feature>
<evidence type="ECO:0000256" key="1">
    <source>
        <dbReference type="ARBA" id="ARBA00022491"/>
    </source>
</evidence>